<dbReference type="PANTHER" id="PTHR35024">
    <property type="entry name" value="HYPOTHETICAL CYTOSOLIC PROTEIN"/>
    <property type="match status" value="1"/>
</dbReference>
<name>A0A1I1Y2M6_9BACL</name>
<reference evidence="4" key="1">
    <citation type="submission" date="2016-10" db="EMBL/GenBank/DDBJ databases">
        <authorList>
            <person name="Varghese N."/>
            <person name="Submissions S."/>
        </authorList>
    </citation>
    <scope>NUCLEOTIDE SEQUENCE [LARGE SCALE GENOMIC DNA]</scope>
    <source>
        <strain evidence="4">CGMCC 1.10784</strain>
    </source>
</reference>
<keyword evidence="4" id="KW-1185">Reference proteome</keyword>
<dbReference type="InterPro" id="IPR007607">
    <property type="entry name" value="BacA/B"/>
</dbReference>
<accession>A0A1I1Y2M6</accession>
<evidence type="ECO:0000256" key="1">
    <source>
        <dbReference type="ARBA" id="ARBA00044755"/>
    </source>
</evidence>
<dbReference type="Pfam" id="PF04519">
    <property type="entry name" value="Bactofilin"/>
    <property type="match status" value="1"/>
</dbReference>
<evidence type="ECO:0000313" key="3">
    <source>
        <dbReference type="EMBL" id="SFE12323.1"/>
    </source>
</evidence>
<dbReference type="RefSeq" id="WP_091185006.1">
    <property type="nucleotide sequence ID" value="NZ_FOMT01000002.1"/>
</dbReference>
<evidence type="ECO:0000256" key="2">
    <source>
        <dbReference type="SAM" id="MobiDB-lite"/>
    </source>
</evidence>
<feature type="region of interest" description="Disordered" evidence="2">
    <location>
        <begin position="105"/>
        <end position="149"/>
    </location>
</feature>
<organism evidence="3 4">
    <name type="scientific">Paenibacillus catalpae</name>
    <dbReference type="NCBI Taxonomy" id="1045775"/>
    <lineage>
        <taxon>Bacteria</taxon>
        <taxon>Bacillati</taxon>
        <taxon>Bacillota</taxon>
        <taxon>Bacilli</taxon>
        <taxon>Bacillales</taxon>
        <taxon>Paenibacillaceae</taxon>
        <taxon>Paenibacillus</taxon>
    </lineage>
</organism>
<dbReference type="PANTHER" id="PTHR35024:SF4">
    <property type="entry name" value="POLYMER-FORMING CYTOSKELETAL PROTEIN"/>
    <property type="match status" value="1"/>
</dbReference>
<dbReference type="Proteomes" id="UP000198855">
    <property type="component" value="Unassembled WGS sequence"/>
</dbReference>
<sequence length="149" mass="15827">MFKDNKRVSTTDTLIGLGTHIEGKLISEANLRIEGEHSGDIECLGDVIIGENGMARSNITARDITIAGKVYGEVVAKGRLTITATGQLTGSISAQGIIVQDGGMLNGSCHMERPNETRTRPLSETGSGSSSTQPSKEQSREKEKARQAV</sequence>
<proteinExistence type="inferred from homology"/>
<evidence type="ECO:0000313" key="4">
    <source>
        <dbReference type="Proteomes" id="UP000198855"/>
    </source>
</evidence>
<dbReference type="OrthoDB" id="9789407at2"/>
<gene>
    <name evidence="3" type="ORF">SAMN05216378_2402</name>
</gene>
<feature type="compositionally biased region" description="Basic and acidic residues" evidence="2">
    <location>
        <begin position="137"/>
        <end position="149"/>
    </location>
</feature>
<feature type="compositionally biased region" description="Polar residues" evidence="2">
    <location>
        <begin position="122"/>
        <end position="136"/>
    </location>
</feature>
<dbReference type="AlphaFoldDB" id="A0A1I1Y2M6"/>
<feature type="compositionally biased region" description="Basic and acidic residues" evidence="2">
    <location>
        <begin position="110"/>
        <end position="121"/>
    </location>
</feature>
<protein>
    <submittedName>
        <fullName evidence="3">Protein CcmA, bactofilin family</fullName>
    </submittedName>
</protein>
<comment type="similarity">
    <text evidence="1">Belongs to the bactofilin family.</text>
</comment>
<dbReference type="STRING" id="1045775.SAMN05216378_2402"/>
<dbReference type="EMBL" id="FOMT01000002">
    <property type="protein sequence ID" value="SFE12323.1"/>
    <property type="molecule type" value="Genomic_DNA"/>
</dbReference>